<evidence type="ECO:0000313" key="2">
    <source>
        <dbReference type="EMBL" id="CEP27631.1"/>
    </source>
</evidence>
<dbReference type="Gene3D" id="3.40.50.1980">
    <property type="entry name" value="Nitrogenase molybdenum iron protein domain"/>
    <property type="match status" value="2"/>
</dbReference>
<evidence type="ECO:0000256" key="1">
    <source>
        <dbReference type="ARBA" id="ARBA00008814"/>
    </source>
</evidence>
<dbReference type="EMBL" id="LM676439">
    <property type="protein sequence ID" value="CEP27631.1"/>
    <property type="molecule type" value="Genomic_DNA"/>
</dbReference>
<accession>A0A0B7NXE7</accession>
<proteinExistence type="inferred from homology"/>
<organism evidence="2">
    <name type="scientific">Propionibacterium freudenreichii subsp. freudenreichii</name>
    <dbReference type="NCBI Taxonomy" id="66712"/>
    <lineage>
        <taxon>Bacteria</taxon>
        <taxon>Bacillati</taxon>
        <taxon>Actinomycetota</taxon>
        <taxon>Actinomycetes</taxon>
        <taxon>Propionibacteriales</taxon>
        <taxon>Propionibacteriaceae</taxon>
        <taxon>Propionibacterium</taxon>
    </lineage>
</organism>
<dbReference type="InterPro" id="IPR050902">
    <property type="entry name" value="ABC_Transporter_SBP"/>
</dbReference>
<sequence length="269" mass="29886">MSDELMGGDLLADDLGAPVRISRPVERVVSLVPSLTEALAESARELIYGATDFCVRPENLDEVAGHPITRVRGPKNPDRTVIEQLHPDLVVANQEENRAFDVEHLRADGVPVWVTSIDTVDSAITSLTRLFTEALGRERPDWLTRAEQNWAEPDPTVTASAVVCIWRDPWMVVGPNTYVADVLHRSGVDLAPLPVDDWKNARYPKVDLYALQASGADRVLLMDQPYAFSPTDGPEAFEGMDVRIMPERPMAWYGPGMTDARAEVRKLIF</sequence>
<dbReference type="PANTHER" id="PTHR30535:SF35">
    <property type="entry name" value="PERIPLASMIC BINDING PROTEIN"/>
    <property type="match status" value="1"/>
</dbReference>
<dbReference type="InterPro" id="IPR054828">
    <property type="entry name" value="Vit_B12_bind_prot"/>
</dbReference>
<comment type="similarity">
    <text evidence="1">Belongs to the bacterial solute-binding protein 8 family.</text>
</comment>
<dbReference type="NCBIfam" id="NF038402">
    <property type="entry name" value="TroA_like"/>
    <property type="match status" value="1"/>
</dbReference>
<name>A0A0B7NXE7_PROFF</name>
<reference evidence="2" key="1">
    <citation type="submission" date="2014-08" db="EMBL/GenBank/DDBJ databases">
        <authorList>
            <person name="Falentin Helene"/>
        </authorList>
    </citation>
    <scope>NUCLEOTIDE SEQUENCE</scope>
</reference>
<dbReference type="AlphaFoldDB" id="A0A0B7NXE7"/>
<dbReference type="SUPFAM" id="SSF53807">
    <property type="entry name" value="Helical backbone' metal receptor"/>
    <property type="match status" value="1"/>
</dbReference>
<gene>
    <name evidence="2" type="ORF">PFCIRM138_04475</name>
</gene>
<protein>
    <submittedName>
        <fullName evidence="2">Metal binding protein</fullName>
    </submittedName>
</protein>
<dbReference type="PANTHER" id="PTHR30535">
    <property type="entry name" value="VITAMIN B12-BINDING PROTEIN"/>
    <property type="match status" value="1"/>
</dbReference>